<dbReference type="GO" id="GO:0051233">
    <property type="term" value="C:spindle midzone"/>
    <property type="evidence" value="ECO:0007669"/>
    <property type="project" value="TreeGrafter"/>
</dbReference>
<dbReference type="OrthoDB" id="2392550at2759"/>
<name>A0A168C1X3_9HYPO</name>
<accession>A0A168C1X3</accession>
<feature type="region of interest" description="Disordered" evidence="10">
    <location>
        <begin position="170"/>
        <end position="209"/>
    </location>
</feature>
<feature type="compositionally biased region" description="Low complexity" evidence="10">
    <location>
        <begin position="268"/>
        <end position="292"/>
    </location>
</feature>
<dbReference type="AlphaFoldDB" id="A0A168C1X3"/>
<dbReference type="STRING" id="1081109.A0A168C1X3"/>
<sequence>MAAARTKKRVSHHSSPPGATTGIKVPVKSPSTPHDRSPIKSRKMGISAQQKQALIDNLQLEITERARRLRAQYQLQAQGLRSRIEIRINRIPVALRKLKMGDLLQKYAEQEHNLATVKPPPVPAKDTPRSSPQRPAVARKQAIPRSYKRMSTEISGDKENEVENVIPAAKRARGPQQTASRARPNQVLSPTSSNTRLTARDRPTSPIKSYLARPVSPMKAAGQTRAAATASNVLSSMVERAKATRARATRTVTATSDSSLASNGTVGAATARTRRPAATAAAKVPTTRPATRTARRVSDMSETSDGSSGTVVRKASAAIKTGTTTRSTVMGTIRKGVTGGTKRMAAASKQAAAPASSNASGRVLRKRA</sequence>
<dbReference type="Pfam" id="PF10444">
    <property type="entry name" value="Nbl1_Borealin_N"/>
    <property type="match status" value="1"/>
</dbReference>
<evidence type="ECO:0000259" key="11">
    <source>
        <dbReference type="Pfam" id="PF10444"/>
    </source>
</evidence>
<evidence type="ECO:0000256" key="8">
    <source>
        <dbReference type="ARBA" id="ARBA00023306"/>
    </source>
</evidence>
<dbReference type="GO" id="GO:0000775">
    <property type="term" value="C:chromosome, centromeric region"/>
    <property type="evidence" value="ECO:0007669"/>
    <property type="project" value="UniProtKB-SubCell"/>
</dbReference>
<keyword evidence="4" id="KW-0158">Chromosome</keyword>
<keyword evidence="5" id="KW-0132">Cell division</keyword>
<evidence type="ECO:0000313" key="13">
    <source>
        <dbReference type="Proteomes" id="UP000078544"/>
    </source>
</evidence>
<comment type="similarity">
    <text evidence="3">Belongs to the borealin family.</text>
</comment>
<feature type="domain" description="Borealin N-terminal" evidence="11">
    <location>
        <begin position="50"/>
        <end position="106"/>
    </location>
</feature>
<dbReference type="EMBL" id="AZGY01000008">
    <property type="protein sequence ID" value="KZZ96041.1"/>
    <property type="molecule type" value="Genomic_DNA"/>
</dbReference>
<evidence type="ECO:0000256" key="2">
    <source>
        <dbReference type="ARBA" id="ARBA00004584"/>
    </source>
</evidence>
<proteinExistence type="inferred from homology"/>
<evidence type="ECO:0000256" key="4">
    <source>
        <dbReference type="ARBA" id="ARBA00022454"/>
    </source>
</evidence>
<keyword evidence="7" id="KW-0539">Nucleus</keyword>
<keyword evidence="9" id="KW-0137">Centromere</keyword>
<evidence type="ECO:0000256" key="5">
    <source>
        <dbReference type="ARBA" id="ARBA00022618"/>
    </source>
</evidence>
<dbReference type="GO" id="GO:0051301">
    <property type="term" value="P:cell division"/>
    <property type="evidence" value="ECO:0007669"/>
    <property type="project" value="UniProtKB-KW"/>
</dbReference>
<evidence type="ECO:0000256" key="9">
    <source>
        <dbReference type="ARBA" id="ARBA00023328"/>
    </source>
</evidence>
<evidence type="ECO:0000256" key="7">
    <source>
        <dbReference type="ARBA" id="ARBA00023242"/>
    </source>
</evidence>
<dbReference type="GO" id="GO:0032133">
    <property type="term" value="C:chromosome passenger complex"/>
    <property type="evidence" value="ECO:0007669"/>
    <property type="project" value="TreeGrafter"/>
</dbReference>
<evidence type="ECO:0000256" key="10">
    <source>
        <dbReference type="SAM" id="MobiDB-lite"/>
    </source>
</evidence>
<feature type="compositionally biased region" description="Low complexity" evidence="10">
    <location>
        <begin position="345"/>
        <end position="360"/>
    </location>
</feature>
<feature type="compositionally biased region" description="Low complexity" evidence="10">
    <location>
        <begin position="321"/>
        <end position="332"/>
    </location>
</feature>
<dbReference type="InterPro" id="IPR018851">
    <property type="entry name" value="Borealin_N"/>
</dbReference>
<dbReference type="PANTHER" id="PTHR16040">
    <property type="entry name" value="AUSTRALIN, ISOFORM A-RELATED"/>
    <property type="match status" value="1"/>
</dbReference>
<feature type="region of interest" description="Disordered" evidence="10">
    <location>
        <begin position="244"/>
        <end position="368"/>
    </location>
</feature>
<reference evidence="12 13" key="1">
    <citation type="journal article" date="2016" name="Genome Biol. Evol.">
        <title>Divergent and convergent evolution of fungal pathogenicity.</title>
        <authorList>
            <person name="Shang Y."/>
            <person name="Xiao G."/>
            <person name="Zheng P."/>
            <person name="Cen K."/>
            <person name="Zhan S."/>
            <person name="Wang C."/>
        </authorList>
    </citation>
    <scope>NUCLEOTIDE SEQUENCE [LARGE SCALE GENOMIC DNA]</scope>
    <source>
        <strain evidence="12 13">RCEF 2490</strain>
    </source>
</reference>
<keyword evidence="8" id="KW-0131">Cell cycle</keyword>
<protein>
    <submittedName>
        <fullName evidence="12">Borealin-lik</fullName>
    </submittedName>
</protein>
<keyword evidence="13" id="KW-1185">Reference proteome</keyword>
<evidence type="ECO:0000256" key="1">
    <source>
        <dbReference type="ARBA" id="ARBA00004123"/>
    </source>
</evidence>
<comment type="subcellular location">
    <subcellularLocation>
        <location evidence="2">Chromosome</location>
        <location evidence="2">Centromere</location>
    </subcellularLocation>
    <subcellularLocation>
        <location evidence="1">Nucleus</location>
    </subcellularLocation>
</comment>
<feature type="compositionally biased region" description="Polar residues" evidence="10">
    <location>
        <begin position="186"/>
        <end position="197"/>
    </location>
</feature>
<gene>
    <name evidence="12" type="ORF">AAL_04337</name>
</gene>
<feature type="region of interest" description="Disordered" evidence="10">
    <location>
        <begin position="1"/>
        <end position="48"/>
    </location>
</feature>
<feature type="region of interest" description="Disordered" evidence="10">
    <location>
        <begin position="112"/>
        <end position="158"/>
    </location>
</feature>
<feature type="compositionally biased region" description="Polar residues" evidence="10">
    <location>
        <begin position="256"/>
        <end position="265"/>
    </location>
</feature>
<feature type="compositionally biased region" description="Basic residues" evidence="10">
    <location>
        <begin position="1"/>
        <end position="12"/>
    </location>
</feature>
<evidence type="ECO:0000313" key="12">
    <source>
        <dbReference type="EMBL" id="KZZ96041.1"/>
    </source>
</evidence>
<evidence type="ECO:0000256" key="3">
    <source>
        <dbReference type="ARBA" id="ARBA00009914"/>
    </source>
</evidence>
<evidence type="ECO:0000256" key="6">
    <source>
        <dbReference type="ARBA" id="ARBA00022776"/>
    </source>
</evidence>
<comment type="caution">
    <text evidence="12">The sequence shown here is derived from an EMBL/GenBank/DDBJ whole genome shotgun (WGS) entry which is preliminary data.</text>
</comment>
<dbReference type="InterPro" id="IPR018867">
    <property type="entry name" value="Cell_div_borealin"/>
</dbReference>
<dbReference type="PANTHER" id="PTHR16040:SF7">
    <property type="entry name" value="AUSTRALIN, ISOFORM A-RELATED"/>
    <property type="match status" value="1"/>
</dbReference>
<organism evidence="12 13">
    <name type="scientific">Moelleriella libera RCEF 2490</name>
    <dbReference type="NCBI Taxonomy" id="1081109"/>
    <lineage>
        <taxon>Eukaryota</taxon>
        <taxon>Fungi</taxon>
        <taxon>Dikarya</taxon>
        <taxon>Ascomycota</taxon>
        <taxon>Pezizomycotina</taxon>
        <taxon>Sordariomycetes</taxon>
        <taxon>Hypocreomycetidae</taxon>
        <taxon>Hypocreales</taxon>
        <taxon>Clavicipitaceae</taxon>
        <taxon>Moelleriella</taxon>
    </lineage>
</organism>
<dbReference type="GO" id="GO:0000070">
    <property type="term" value="P:mitotic sister chromatid segregation"/>
    <property type="evidence" value="ECO:0007669"/>
    <property type="project" value="TreeGrafter"/>
</dbReference>
<dbReference type="Proteomes" id="UP000078544">
    <property type="component" value="Unassembled WGS sequence"/>
</dbReference>
<keyword evidence="6" id="KW-0498">Mitosis</keyword>
<feature type="compositionally biased region" description="Polar residues" evidence="10">
    <location>
        <begin position="300"/>
        <end position="310"/>
    </location>
</feature>
<dbReference type="GO" id="GO:0005634">
    <property type="term" value="C:nucleus"/>
    <property type="evidence" value="ECO:0007669"/>
    <property type="project" value="UniProtKB-SubCell"/>
</dbReference>